<dbReference type="InterPro" id="IPR048279">
    <property type="entry name" value="MdtK-like"/>
</dbReference>
<keyword evidence="8 10" id="KW-0472">Membrane</keyword>
<evidence type="ECO:0000256" key="5">
    <source>
        <dbReference type="ARBA" id="ARBA00022692"/>
    </source>
</evidence>
<keyword evidence="12" id="KW-1185">Reference proteome</keyword>
<comment type="subcellular location">
    <subcellularLocation>
        <location evidence="1">Cell membrane</location>
        <topology evidence="1">Multi-pass membrane protein</topology>
    </subcellularLocation>
</comment>
<feature type="transmembrane region" description="Helical" evidence="10">
    <location>
        <begin position="145"/>
        <end position="165"/>
    </location>
</feature>
<gene>
    <name evidence="11" type="primary">norM_2</name>
    <name evidence="11" type="ORF">KOR42_32560</name>
</gene>
<feature type="transmembrane region" description="Helical" evidence="10">
    <location>
        <begin position="107"/>
        <end position="133"/>
    </location>
</feature>
<keyword evidence="2" id="KW-0813">Transport</keyword>
<evidence type="ECO:0000256" key="4">
    <source>
        <dbReference type="ARBA" id="ARBA00022475"/>
    </source>
</evidence>
<dbReference type="AlphaFoldDB" id="A0A5C5WPN3"/>
<evidence type="ECO:0000256" key="7">
    <source>
        <dbReference type="ARBA" id="ARBA00023065"/>
    </source>
</evidence>
<dbReference type="Proteomes" id="UP000317243">
    <property type="component" value="Unassembled WGS sequence"/>
</dbReference>
<dbReference type="PIRSF" id="PIRSF006603">
    <property type="entry name" value="DinF"/>
    <property type="match status" value="1"/>
</dbReference>
<dbReference type="OrthoDB" id="9806302at2"/>
<evidence type="ECO:0000256" key="8">
    <source>
        <dbReference type="ARBA" id="ARBA00023136"/>
    </source>
</evidence>
<feature type="transmembrane region" description="Helical" evidence="10">
    <location>
        <begin position="296"/>
        <end position="319"/>
    </location>
</feature>
<keyword evidence="4" id="KW-1003">Cell membrane</keyword>
<feature type="transmembrane region" description="Helical" evidence="10">
    <location>
        <begin position="331"/>
        <end position="354"/>
    </location>
</feature>
<keyword evidence="7" id="KW-0406">Ion transport</keyword>
<dbReference type="Pfam" id="PF01554">
    <property type="entry name" value="MatE"/>
    <property type="match status" value="2"/>
</dbReference>
<name>A0A5C5WPN3_9PLAN</name>
<evidence type="ECO:0000256" key="2">
    <source>
        <dbReference type="ARBA" id="ARBA00022448"/>
    </source>
</evidence>
<dbReference type="PANTHER" id="PTHR43298">
    <property type="entry name" value="MULTIDRUG RESISTANCE PROTEIN NORM-RELATED"/>
    <property type="match status" value="1"/>
</dbReference>
<proteinExistence type="predicted"/>
<sequence>MSRAPISSANVDLMSGPLRTTVLFLALPVLGEQVLNFLVGFYDVYLAGNLTSDIRTDATAAVGVAAYVGWLASLIFSLVATGTTALISRAWGADDRDGANVVANRSLALSLVSGLLFTGVILFAAPTLVALMGLDGQAAGIAVRYLRVDAIGLLFSSFSLVLAAALRGCGDMKTPMWVFGSVSILNVIVSTALVHGVGPIEPWGVDGIVAGTVVARVCGGLLILTIFMMGFSGLSLVPSDLSLRGETVRRILAIGVPSGMEGIVMWVGHCIFLRVISGIGKTEFAAHIIGVRVEAITYLPAVAYGAAAATMVGQSLGAGNKERAVRAGHEAAMQCALLGVLITAWFVFGADWIYNQMNRDEAVRAVGIPAFRVVGLFQIPLILSIVYFAAIRGAGETKFPLYVAMFTTYLIRIPLGYFFGVTMEMGLMGAWVGMNADMFARGVIATWRFWSRRWLRVRV</sequence>
<dbReference type="GO" id="GO:0015297">
    <property type="term" value="F:antiporter activity"/>
    <property type="evidence" value="ECO:0007669"/>
    <property type="project" value="UniProtKB-KW"/>
</dbReference>
<dbReference type="EMBL" id="SIHI01000009">
    <property type="protein sequence ID" value="TWT51973.1"/>
    <property type="molecule type" value="Genomic_DNA"/>
</dbReference>
<dbReference type="NCBIfam" id="TIGR00797">
    <property type="entry name" value="matE"/>
    <property type="match status" value="1"/>
</dbReference>
<dbReference type="GO" id="GO:0042910">
    <property type="term" value="F:xenobiotic transmembrane transporter activity"/>
    <property type="evidence" value="ECO:0007669"/>
    <property type="project" value="InterPro"/>
</dbReference>
<evidence type="ECO:0000256" key="3">
    <source>
        <dbReference type="ARBA" id="ARBA00022449"/>
    </source>
</evidence>
<feature type="transmembrane region" description="Helical" evidence="10">
    <location>
        <begin position="208"/>
        <end position="231"/>
    </location>
</feature>
<keyword evidence="5 10" id="KW-0812">Transmembrane</keyword>
<feature type="transmembrane region" description="Helical" evidence="10">
    <location>
        <begin position="21"/>
        <end position="42"/>
    </location>
</feature>
<feature type="transmembrane region" description="Helical" evidence="10">
    <location>
        <begin position="177"/>
        <end position="196"/>
    </location>
</feature>
<dbReference type="PANTHER" id="PTHR43298:SF2">
    <property type="entry name" value="FMN_FAD EXPORTER YEEO-RELATED"/>
    <property type="match status" value="1"/>
</dbReference>
<evidence type="ECO:0000256" key="10">
    <source>
        <dbReference type="SAM" id="Phobius"/>
    </source>
</evidence>
<evidence type="ECO:0000256" key="9">
    <source>
        <dbReference type="ARBA" id="ARBA00031636"/>
    </source>
</evidence>
<dbReference type="GO" id="GO:0006811">
    <property type="term" value="P:monoatomic ion transport"/>
    <property type="evidence" value="ECO:0007669"/>
    <property type="project" value="UniProtKB-KW"/>
</dbReference>
<reference evidence="11 12" key="1">
    <citation type="submission" date="2019-02" db="EMBL/GenBank/DDBJ databases">
        <title>Deep-cultivation of Planctomycetes and their phenomic and genomic characterization uncovers novel biology.</title>
        <authorList>
            <person name="Wiegand S."/>
            <person name="Jogler M."/>
            <person name="Boedeker C."/>
            <person name="Pinto D."/>
            <person name="Vollmers J."/>
            <person name="Rivas-Marin E."/>
            <person name="Kohn T."/>
            <person name="Peeters S.H."/>
            <person name="Heuer A."/>
            <person name="Rast P."/>
            <person name="Oberbeckmann S."/>
            <person name="Bunk B."/>
            <person name="Jeske O."/>
            <person name="Meyerdierks A."/>
            <person name="Storesund J.E."/>
            <person name="Kallscheuer N."/>
            <person name="Luecker S."/>
            <person name="Lage O.M."/>
            <person name="Pohl T."/>
            <person name="Merkel B.J."/>
            <person name="Hornburger P."/>
            <person name="Mueller R.-W."/>
            <person name="Bruemmer F."/>
            <person name="Labrenz M."/>
            <person name="Spormann A.M."/>
            <person name="Op Den Camp H."/>
            <person name="Overmann J."/>
            <person name="Amann R."/>
            <person name="Jetten M.S.M."/>
            <person name="Mascher T."/>
            <person name="Medema M.H."/>
            <person name="Devos D.P."/>
            <person name="Kaster A.-K."/>
            <person name="Ovreas L."/>
            <person name="Rohde M."/>
            <person name="Galperin M.Y."/>
            <person name="Jogler C."/>
        </authorList>
    </citation>
    <scope>NUCLEOTIDE SEQUENCE [LARGE SCALE GENOMIC DNA]</scope>
    <source>
        <strain evidence="11 12">KOR42</strain>
    </source>
</reference>
<evidence type="ECO:0000256" key="6">
    <source>
        <dbReference type="ARBA" id="ARBA00022989"/>
    </source>
</evidence>
<feature type="transmembrane region" description="Helical" evidence="10">
    <location>
        <begin position="62"/>
        <end position="87"/>
    </location>
</feature>
<evidence type="ECO:0000313" key="12">
    <source>
        <dbReference type="Proteomes" id="UP000317243"/>
    </source>
</evidence>
<feature type="transmembrane region" description="Helical" evidence="10">
    <location>
        <begin position="251"/>
        <end position="276"/>
    </location>
</feature>
<accession>A0A5C5WPN3</accession>
<evidence type="ECO:0000313" key="11">
    <source>
        <dbReference type="EMBL" id="TWT51973.1"/>
    </source>
</evidence>
<dbReference type="InterPro" id="IPR050222">
    <property type="entry name" value="MATE_MdtK"/>
</dbReference>
<dbReference type="InterPro" id="IPR002528">
    <property type="entry name" value="MATE_fam"/>
</dbReference>
<protein>
    <recommendedName>
        <fullName evidence="9">Multidrug-efflux transporter</fullName>
    </recommendedName>
</protein>
<keyword evidence="3" id="KW-0050">Antiport</keyword>
<comment type="caution">
    <text evidence="11">The sequence shown here is derived from an EMBL/GenBank/DDBJ whole genome shotgun (WGS) entry which is preliminary data.</text>
</comment>
<organism evidence="11 12">
    <name type="scientific">Thalassoglobus neptunius</name>
    <dbReference type="NCBI Taxonomy" id="1938619"/>
    <lineage>
        <taxon>Bacteria</taxon>
        <taxon>Pseudomonadati</taxon>
        <taxon>Planctomycetota</taxon>
        <taxon>Planctomycetia</taxon>
        <taxon>Planctomycetales</taxon>
        <taxon>Planctomycetaceae</taxon>
        <taxon>Thalassoglobus</taxon>
    </lineage>
</organism>
<evidence type="ECO:0000256" key="1">
    <source>
        <dbReference type="ARBA" id="ARBA00004651"/>
    </source>
</evidence>
<keyword evidence="6 10" id="KW-1133">Transmembrane helix</keyword>
<dbReference type="CDD" id="cd13137">
    <property type="entry name" value="MATE_NorM_like"/>
    <property type="match status" value="1"/>
</dbReference>
<dbReference type="GO" id="GO:0005886">
    <property type="term" value="C:plasma membrane"/>
    <property type="evidence" value="ECO:0007669"/>
    <property type="project" value="UniProtKB-SubCell"/>
</dbReference>
<feature type="transmembrane region" description="Helical" evidence="10">
    <location>
        <begin position="366"/>
        <end position="389"/>
    </location>
</feature>